<dbReference type="Proteomes" id="UP000249396">
    <property type="component" value="Unassembled WGS sequence"/>
</dbReference>
<sequence length="424" mass="45487">MKRKSKLSLRVLFNFMQGYGMANPPVSVHSPLGARASRPLKWRLRWPRSQEKIGGVNTYIRHCAGKIFRPPFWQKGQSRDPNFKQATLTFNLHFRSYKLTNRIFLKAAFTAAALSLASASFAAAWEGKWVNNNNTLSPGTTIQSIAANANKNAYTSNPALNNNAWGMQGTWLSFNVPTATDVLVSATSATTNAPGFTVYRTSAPFTGVVTGSTPDNFTNGAIHGFDQIAQAGMAGIVWATDATVTNSLPGNTTTNGIVETLGYVNASGISYTNAYGDRVKAGADDLSIDNLYESGVFGSAYTSGSTVYANLTLIGLAPGNYTIFVGGTMTSGTNTPIDVKVTGLPLSSSDCVFNWAEKNYASLFSPAGASSQTQTSYYYRYYTGTKSYMGVNSTDNHVYYLSTAGGNPQDVGPLTDYMKKAGCN</sequence>
<organism evidence="2 3">
    <name type="scientific">Candidatus Methylumidiphilus alinenensis</name>
    <dbReference type="NCBI Taxonomy" id="2202197"/>
    <lineage>
        <taxon>Bacteria</taxon>
        <taxon>Pseudomonadati</taxon>
        <taxon>Pseudomonadota</taxon>
        <taxon>Gammaproteobacteria</taxon>
        <taxon>Methylococcales</taxon>
        <taxon>Candidatus Methylumidiphilus</taxon>
    </lineage>
</organism>
<evidence type="ECO:0000256" key="1">
    <source>
        <dbReference type="SAM" id="Phobius"/>
    </source>
</evidence>
<comment type="caution">
    <text evidence="2">The sequence shown here is derived from an EMBL/GenBank/DDBJ whole genome shotgun (WGS) entry which is preliminary data.</text>
</comment>
<evidence type="ECO:0000313" key="2">
    <source>
        <dbReference type="EMBL" id="PZN72020.1"/>
    </source>
</evidence>
<gene>
    <name evidence="2" type="ORF">DM484_25115</name>
</gene>
<keyword evidence="1" id="KW-0812">Transmembrane</keyword>
<evidence type="ECO:0000313" key="3">
    <source>
        <dbReference type="Proteomes" id="UP000249396"/>
    </source>
</evidence>
<keyword evidence="1" id="KW-1133">Transmembrane helix</keyword>
<feature type="transmembrane region" description="Helical" evidence="1">
    <location>
        <begin position="103"/>
        <end position="125"/>
    </location>
</feature>
<protein>
    <submittedName>
        <fullName evidence="2">Uncharacterized protein</fullName>
    </submittedName>
</protein>
<dbReference type="EMBL" id="QJPH01000502">
    <property type="protein sequence ID" value="PZN72020.1"/>
    <property type="molecule type" value="Genomic_DNA"/>
</dbReference>
<name>A0A2W4S8S8_9GAMM</name>
<reference evidence="2 3" key="1">
    <citation type="journal article" date="2018" name="Aquat. Microb. Ecol.">
        <title>Gammaproteobacterial methanotrophs dominate.</title>
        <authorList>
            <person name="Rissanen A.J."/>
            <person name="Saarenheimo J."/>
            <person name="Tiirola M."/>
            <person name="Peura S."/>
            <person name="Aalto S.L."/>
            <person name="Karvinen A."/>
            <person name="Nykanen H."/>
        </authorList>
    </citation>
    <scope>NUCLEOTIDE SEQUENCE [LARGE SCALE GENOMIC DNA]</scope>
    <source>
        <strain evidence="2">AMbin10</strain>
    </source>
</reference>
<keyword evidence="1" id="KW-0472">Membrane</keyword>
<proteinExistence type="predicted"/>
<accession>A0A2W4S8S8</accession>
<dbReference type="AlphaFoldDB" id="A0A2W4S8S8"/>